<keyword evidence="4" id="KW-1185">Reference proteome</keyword>
<dbReference type="SUPFAM" id="SSF51004">
    <property type="entry name" value="C-terminal (heme d1) domain of cytochrome cd1-nitrite reductase"/>
    <property type="match status" value="1"/>
</dbReference>
<dbReference type="InterPro" id="IPR044060">
    <property type="entry name" value="Bacterial_rp_domain"/>
</dbReference>
<feature type="region of interest" description="Disordered" evidence="1">
    <location>
        <begin position="392"/>
        <end position="500"/>
    </location>
</feature>
<dbReference type="Gene3D" id="2.130.10.10">
    <property type="entry name" value="YVTN repeat-like/Quinoprotein amine dehydrogenase"/>
    <property type="match status" value="1"/>
</dbReference>
<dbReference type="InterPro" id="IPR011045">
    <property type="entry name" value="N2O_reductase_N"/>
</dbReference>
<evidence type="ECO:0000313" key="3">
    <source>
        <dbReference type="EMBL" id="GEK21041.1"/>
    </source>
</evidence>
<comment type="caution">
    <text evidence="3">The sequence shown here is derived from an EMBL/GenBank/DDBJ whole genome shotgun (WGS) entry which is preliminary data.</text>
</comment>
<evidence type="ECO:0000259" key="2">
    <source>
        <dbReference type="Pfam" id="PF18998"/>
    </source>
</evidence>
<dbReference type="EMBL" id="BJUB01000004">
    <property type="protein sequence ID" value="GEK21041.1"/>
    <property type="molecule type" value="Genomic_DNA"/>
</dbReference>
<feature type="domain" description="Bacterial repeat" evidence="2">
    <location>
        <begin position="488"/>
        <end position="564"/>
    </location>
</feature>
<sequence length="841" mass="84574">MFTGGFQPRPVGVARSALDRVRTRLVRSPGPWAAAAVASAVALPVVLAAVLGEGNDVQELAQSSGSAWVASPERGIVSLIDGPSDAVATTVRVTAAASVDVEQSGASAFVVDDAAGTVARIDGATWEATQPIAFGAPDGSLSVLQGVDHVYVLDATRRTATVVDPVTLAGQQVVSLDAQPGPGQAVVDDAGRLWVVDAERGGLTWFDGAHHVARDRASADDQLVLVRGRPVLVSQSDRTLTSLTDGGAVDARSCLEVRAEDAVELLGSTDRDEVYAAIAETGTLVIARVGKDDCGRVVSVVAPGTEVDFGPLAQSGRFVFVPNEATGQTVVIDTADDTVAGTFDLAPAGNRVQLIGEDRLVFYNDLDGHEAGVLQFDGATWVKGESLAKYDPADGTPAEVLTPPTADDAPGSGPVAGSAPDAGPPATEPAPPAPAVDPPAPPDPAEVPPETPDPAPDPATGTEPTRAPTPPSTSRPEPTSSPSPGSITVVVGGDGQVTSSPAGIDCPGTCTAAFEAGADVTLTARPGESSTLLGWSRACSGAMAANGCVLVVTGALEVGAAFAEAPEQVPVAVTVVGGGTVESEPAGLSCDAASSPCEASFAAGSAVTLTGHGDADSGEVAWSGSCAGTGPCALLVAPGVGVTATFTDFATLQVAPPDGGRITGAGIDCPVDCEELLPVGSTLTLTARRFEDRQFTGWTGDCAGGSATCDLTIDADPAVGATYADYPIGVFAGSWTQSDGGGDQRVVVDASGATSGTMDFSASCSPDHCEWGPAPGTVSGGSMTASWDHGFAVHIVTITREGAGLRVTLVGDFTAADGRTDYTVHYLFSRDDPPPPDVIGW</sequence>
<dbReference type="Proteomes" id="UP000321118">
    <property type="component" value="Unassembled WGS sequence"/>
</dbReference>
<reference evidence="3 4" key="1">
    <citation type="submission" date="2019-07" db="EMBL/GenBank/DDBJ databases">
        <title>Whole genome shotgun sequence of Cellulomonas xylanilytica NBRC 101102.</title>
        <authorList>
            <person name="Hosoyama A."/>
            <person name="Uohara A."/>
            <person name="Ohji S."/>
            <person name="Ichikawa N."/>
        </authorList>
    </citation>
    <scope>NUCLEOTIDE SEQUENCE [LARGE SCALE GENOMIC DNA]</scope>
    <source>
        <strain evidence="3 4">NBRC 101102</strain>
    </source>
</reference>
<feature type="compositionally biased region" description="Low complexity" evidence="1">
    <location>
        <begin position="474"/>
        <end position="484"/>
    </location>
</feature>
<dbReference type="Pfam" id="PF18998">
    <property type="entry name" value="Flg_new_2"/>
    <property type="match status" value="2"/>
</dbReference>
<evidence type="ECO:0000256" key="1">
    <source>
        <dbReference type="SAM" id="MobiDB-lite"/>
    </source>
</evidence>
<evidence type="ECO:0000313" key="4">
    <source>
        <dbReference type="Proteomes" id="UP000321118"/>
    </source>
</evidence>
<dbReference type="InterPro" id="IPR011048">
    <property type="entry name" value="Haem_d1_sf"/>
</dbReference>
<feature type="compositionally biased region" description="Pro residues" evidence="1">
    <location>
        <begin position="422"/>
        <end position="457"/>
    </location>
</feature>
<protein>
    <recommendedName>
        <fullName evidence="2">Bacterial repeat domain-containing protein</fullName>
    </recommendedName>
</protein>
<dbReference type="InterPro" id="IPR015943">
    <property type="entry name" value="WD40/YVTN_repeat-like_dom_sf"/>
</dbReference>
<dbReference type="SUPFAM" id="SSF50974">
    <property type="entry name" value="Nitrous oxide reductase, N-terminal domain"/>
    <property type="match status" value="1"/>
</dbReference>
<organism evidence="3 4">
    <name type="scientific">Cellulomonas xylanilytica</name>
    <dbReference type="NCBI Taxonomy" id="233583"/>
    <lineage>
        <taxon>Bacteria</taxon>
        <taxon>Bacillati</taxon>
        <taxon>Actinomycetota</taxon>
        <taxon>Actinomycetes</taxon>
        <taxon>Micrococcales</taxon>
        <taxon>Cellulomonadaceae</taxon>
        <taxon>Cellulomonas</taxon>
    </lineage>
</organism>
<gene>
    <name evidence="3" type="ORF">CXY01_15610</name>
</gene>
<feature type="domain" description="Bacterial repeat" evidence="2">
    <location>
        <begin position="651"/>
        <end position="724"/>
    </location>
</feature>
<name>A0A510V546_9CELL</name>
<accession>A0A510V546</accession>
<proteinExistence type="predicted"/>
<dbReference type="AlphaFoldDB" id="A0A510V546"/>